<protein>
    <recommendedName>
        <fullName evidence="2">SprT-like domain-containing protein</fullName>
    </recommendedName>
</protein>
<feature type="region of interest" description="Disordered" evidence="1">
    <location>
        <begin position="442"/>
        <end position="466"/>
    </location>
</feature>
<accession>A0ABD2NXK3</accession>
<dbReference type="SMART" id="SM00731">
    <property type="entry name" value="SprT"/>
    <property type="match status" value="1"/>
</dbReference>
<dbReference type="InterPro" id="IPR036910">
    <property type="entry name" value="HMG_box_dom_sf"/>
</dbReference>
<comment type="caution">
    <text evidence="3">The sequence shown here is derived from an EMBL/GenBank/DDBJ whole genome shotgun (WGS) entry which is preliminary data.</text>
</comment>
<name>A0ABD2NXK3_9CUCU</name>
<dbReference type="PANTHER" id="PTHR23099">
    <property type="entry name" value="TRANSCRIPTIONAL REGULATOR"/>
    <property type="match status" value="1"/>
</dbReference>
<dbReference type="Pfam" id="PF10263">
    <property type="entry name" value="SprT-like"/>
    <property type="match status" value="1"/>
</dbReference>
<proteinExistence type="predicted"/>
<feature type="region of interest" description="Disordered" evidence="1">
    <location>
        <begin position="400"/>
        <end position="429"/>
    </location>
</feature>
<gene>
    <name evidence="3" type="ORF">HHI36_006558</name>
</gene>
<dbReference type="Proteomes" id="UP001516400">
    <property type="component" value="Unassembled WGS sequence"/>
</dbReference>
<feature type="region of interest" description="Disordered" evidence="1">
    <location>
        <begin position="248"/>
        <end position="280"/>
    </location>
</feature>
<evidence type="ECO:0000313" key="3">
    <source>
        <dbReference type="EMBL" id="KAL3283413.1"/>
    </source>
</evidence>
<dbReference type="InterPro" id="IPR006640">
    <property type="entry name" value="SprT-like_domain"/>
</dbReference>
<feature type="domain" description="SprT-like" evidence="2">
    <location>
        <begin position="542"/>
        <end position="702"/>
    </location>
</feature>
<dbReference type="Pfam" id="PF17283">
    <property type="entry name" value="Zn_ribbon_SprT"/>
    <property type="match status" value="1"/>
</dbReference>
<dbReference type="GO" id="GO:0006974">
    <property type="term" value="P:DNA damage response"/>
    <property type="evidence" value="ECO:0007669"/>
    <property type="project" value="UniProtKB-ARBA"/>
</dbReference>
<dbReference type="InterPro" id="IPR035240">
    <property type="entry name" value="SprT_Zn_ribbon"/>
</dbReference>
<evidence type="ECO:0000259" key="2">
    <source>
        <dbReference type="SMART" id="SM00731"/>
    </source>
</evidence>
<dbReference type="SUPFAM" id="SSF47095">
    <property type="entry name" value="HMG-box"/>
    <property type="match status" value="1"/>
</dbReference>
<feature type="compositionally biased region" description="Polar residues" evidence="1">
    <location>
        <begin position="451"/>
        <end position="465"/>
    </location>
</feature>
<organism evidence="3 4">
    <name type="scientific">Cryptolaemus montrouzieri</name>
    <dbReference type="NCBI Taxonomy" id="559131"/>
    <lineage>
        <taxon>Eukaryota</taxon>
        <taxon>Metazoa</taxon>
        <taxon>Ecdysozoa</taxon>
        <taxon>Arthropoda</taxon>
        <taxon>Hexapoda</taxon>
        <taxon>Insecta</taxon>
        <taxon>Pterygota</taxon>
        <taxon>Neoptera</taxon>
        <taxon>Endopterygota</taxon>
        <taxon>Coleoptera</taxon>
        <taxon>Polyphaga</taxon>
        <taxon>Cucujiformia</taxon>
        <taxon>Coccinelloidea</taxon>
        <taxon>Coccinellidae</taxon>
        <taxon>Scymninae</taxon>
        <taxon>Scymnini</taxon>
        <taxon>Cryptolaemus</taxon>
    </lineage>
</organism>
<reference evidence="3 4" key="1">
    <citation type="journal article" date="2021" name="BMC Biol.">
        <title>Horizontally acquired antibacterial genes associated with adaptive radiation of ladybird beetles.</title>
        <authorList>
            <person name="Li H.S."/>
            <person name="Tang X.F."/>
            <person name="Huang Y.H."/>
            <person name="Xu Z.Y."/>
            <person name="Chen M.L."/>
            <person name="Du X.Y."/>
            <person name="Qiu B.Y."/>
            <person name="Chen P.T."/>
            <person name="Zhang W."/>
            <person name="Slipinski A."/>
            <person name="Escalona H.E."/>
            <person name="Waterhouse R.M."/>
            <person name="Zwick A."/>
            <person name="Pang H."/>
        </authorList>
    </citation>
    <scope>NUCLEOTIDE SEQUENCE [LARGE SCALE GENOMIC DNA]</scope>
    <source>
        <strain evidence="3">SYSU2018</strain>
    </source>
</reference>
<dbReference type="AlphaFoldDB" id="A0ABD2NXK3"/>
<keyword evidence="4" id="KW-1185">Reference proteome</keyword>
<feature type="region of interest" description="Disordered" evidence="1">
    <location>
        <begin position="89"/>
        <end position="109"/>
    </location>
</feature>
<dbReference type="EMBL" id="JABFTP020000144">
    <property type="protein sequence ID" value="KAL3283413.1"/>
    <property type="molecule type" value="Genomic_DNA"/>
</dbReference>
<dbReference type="PANTHER" id="PTHR23099:SF0">
    <property type="entry name" value="GERM CELL NUCLEAR ACIDIC PROTEIN"/>
    <property type="match status" value="1"/>
</dbReference>
<evidence type="ECO:0000256" key="1">
    <source>
        <dbReference type="SAM" id="MobiDB-lite"/>
    </source>
</evidence>
<dbReference type="Gene3D" id="1.10.30.10">
    <property type="entry name" value="High mobility group box domain"/>
    <property type="match status" value="1"/>
</dbReference>
<evidence type="ECO:0000313" key="4">
    <source>
        <dbReference type="Proteomes" id="UP001516400"/>
    </source>
</evidence>
<dbReference type="CDD" id="cd00084">
    <property type="entry name" value="HMG-box_SF"/>
    <property type="match status" value="1"/>
</dbReference>
<sequence length="760" mass="87215">MDDSDSQFLSSLSPRIKPKKKVKCKAPTILSLKKHFRRSSIYDHSKATIPNDELIVIEISSTDSGSTGNYIMRKDDGKVIDEVEITSSSKEIRSSSSDDEIISPSPPKREVNMKCLSTSKKKAPDTPTKFEMLSKTKLFDIRKWVEDVNNEDKNGSMDGKNSLEASLASYEDFEIKRGKLHSNIVNSTMVSNLTVTSVHNAEKNEHCRETNNRDEEAVGDLDNSCEDLLDDLYGDSWRLKRNEILPQSERKPRKNKLTELQNIPRSERKPKKSETFKNPYLQQEKSKSDLLLKILQKKRMKEAIESPFINKLKVLCDEDSEDDVLVRTKLNLMDTPDKNNSDSSILGLIDEFDSNCSLHLSDKENSFCEEIIPLEDRIRKKKDFRELKLSEKFNKLNMEQCTNKDNGKSKKKTKKLYSEENSDVPSEIENNRVKSKVIFQEESKETDENKISTLSSPSPIRNNGENIGKKRVTRKKAPTTYFDSSESSEEDIDPIIARKEPFAKKEKEVNYSFLASLSKSIPDSQCDVSAKIFRNNYKQYKGSLAVKLFKLYNEKVFDNSLPENMKLEWNDRMLSTAGYCYSRKITRSTGVVERDARIVLSSKVLDSADRLRDTLIHEMCHAATWIVSQVRSGHGDHWKAWANKARQIFPELPPIKTCHNYQVNTKYVYKCTGCGYSIGRHRKSLDIERKRCGYCLGKFEILINKTTKKGEQKTVPATPKKEPTGFALFVKENYSDFKEPGRNHAEVMRMLSAKFKEMKV</sequence>
<dbReference type="GO" id="GO:0005634">
    <property type="term" value="C:nucleus"/>
    <property type="evidence" value="ECO:0007669"/>
    <property type="project" value="UniProtKB-ARBA"/>
</dbReference>